<keyword evidence="2" id="KW-1133">Transmembrane helix</keyword>
<keyword evidence="3" id="KW-0732">Signal</keyword>
<organism evidence="5 6">
    <name type="scientific">Streptomyces xanthii</name>
    <dbReference type="NCBI Taxonomy" id="2768069"/>
    <lineage>
        <taxon>Bacteria</taxon>
        <taxon>Bacillati</taxon>
        <taxon>Actinomycetota</taxon>
        <taxon>Actinomycetes</taxon>
        <taxon>Kitasatosporales</taxon>
        <taxon>Streptomycetaceae</taxon>
        <taxon>Streptomyces</taxon>
    </lineage>
</organism>
<dbReference type="RefSeq" id="WP_188340486.1">
    <property type="nucleotide sequence ID" value="NZ_CP061281.1"/>
</dbReference>
<dbReference type="InterPro" id="IPR001967">
    <property type="entry name" value="Peptidase_S11_N"/>
</dbReference>
<dbReference type="EMBL" id="CP061281">
    <property type="protein sequence ID" value="QNS07824.1"/>
    <property type="molecule type" value="Genomic_DNA"/>
</dbReference>
<evidence type="ECO:0000256" key="1">
    <source>
        <dbReference type="SAM" id="MobiDB-lite"/>
    </source>
</evidence>
<dbReference type="Gene3D" id="3.40.710.10">
    <property type="entry name" value="DD-peptidase/beta-lactamase superfamily"/>
    <property type="match status" value="1"/>
</dbReference>
<feature type="domain" description="Peptidase S11 D-alanyl-D-alanine carboxypeptidase A N-terminal" evidence="4">
    <location>
        <begin position="43"/>
        <end position="275"/>
    </location>
</feature>
<keyword evidence="2" id="KW-0812">Transmembrane</keyword>
<dbReference type="Proteomes" id="UP000516428">
    <property type="component" value="Chromosome"/>
</dbReference>
<keyword evidence="6" id="KW-1185">Reference proteome</keyword>
<dbReference type="PANTHER" id="PTHR21581:SF33">
    <property type="entry name" value="D-ALANYL-D-ALANINE CARBOXYPEPTIDASE DACB"/>
    <property type="match status" value="1"/>
</dbReference>
<evidence type="ECO:0000256" key="3">
    <source>
        <dbReference type="SAM" id="SignalP"/>
    </source>
</evidence>
<evidence type="ECO:0000259" key="4">
    <source>
        <dbReference type="Pfam" id="PF00768"/>
    </source>
</evidence>
<keyword evidence="2" id="KW-0472">Membrane</keyword>
<feature type="compositionally biased region" description="Low complexity" evidence="1">
    <location>
        <begin position="320"/>
        <end position="337"/>
    </location>
</feature>
<evidence type="ECO:0000313" key="6">
    <source>
        <dbReference type="Proteomes" id="UP000516428"/>
    </source>
</evidence>
<dbReference type="GO" id="GO:0009002">
    <property type="term" value="F:serine-type D-Ala-D-Ala carboxypeptidase activity"/>
    <property type="evidence" value="ECO:0007669"/>
    <property type="project" value="InterPro"/>
</dbReference>
<dbReference type="InterPro" id="IPR012338">
    <property type="entry name" value="Beta-lactam/transpept-like"/>
</dbReference>
<keyword evidence="5" id="KW-0121">Carboxypeptidase</keyword>
<dbReference type="Pfam" id="PF00768">
    <property type="entry name" value="Peptidase_S11"/>
    <property type="match status" value="1"/>
</dbReference>
<accession>A0A7H1BGG9</accession>
<dbReference type="SUPFAM" id="SSF56601">
    <property type="entry name" value="beta-lactamase/transpeptidase-like"/>
    <property type="match status" value="1"/>
</dbReference>
<name>A0A7H1BGG9_9ACTN</name>
<feature type="region of interest" description="Disordered" evidence="1">
    <location>
        <begin position="307"/>
        <end position="337"/>
    </location>
</feature>
<evidence type="ECO:0000313" key="5">
    <source>
        <dbReference type="EMBL" id="QNS07824.1"/>
    </source>
</evidence>
<sequence>MATFLRSHPRTAKAVAASGLCTALTLGAVAPAFAAASPPRPPAAPSLSALSWEVMDAGTGEVLAAKAPHRRLPPASTLKTLFALTVLPRLRQDLVHRASYADLSDVAEGSSMVGVDEGTRYTVADLWRGVFLSSGNDAVNTLARLNGGLPRTLAQMQDTARRIGARDTRVRSADGFDTPGQYSSAHDLALIAREGFKNPDFRRYMGTKWAQFPAAGGPHAFGIQNTNRLLVGSHGVEPYRGLIGVKNGYTSQAGNTLVSAATRKGRTVLVTVMNPQDGDSNTVYEESRELLDWGFVAAPLRARAAVAGPQHPSAHRRAEAAAPSAAAPAQEAHQPSGLGRHLGAAAALLALAGVPLLLRRRLRKGR</sequence>
<feature type="chain" id="PRO_5028826764" evidence="3">
    <location>
        <begin position="35"/>
        <end position="366"/>
    </location>
</feature>
<protein>
    <submittedName>
        <fullName evidence="5">D-alanyl-D-alanine carboxypeptidase</fullName>
    </submittedName>
</protein>
<keyword evidence="5" id="KW-0378">Hydrolase</keyword>
<keyword evidence="5" id="KW-0645">Protease</keyword>
<evidence type="ECO:0000256" key="2">
    <source>
        <dbReference type="SAM" id="Phobius"/>
    </source>
</evidence>
<gene>
    <name evidence="5" type="ORF">IAG42_32280</name>
</gene>
<reference evidence="5 6" key="1">
    <citation type="submission" date="2020-09" db="EMBL/GenBank/DDBJ databases">
        <title>A novel species.</title>
        <authorList>
            <person name="Gao J."/>
        </authorList>
    </citation>
    <scope>NUCLEOTIDE SEQUENCE [LARGE SCALE GENOMIC DNA]</scope>
    <source>
        <strain evidence="5 6">CRXT-Y-14</strain>
    </source>
</reference>
<dbReference type="GO" id="GO:0006508">
    <property type="term" value="P:proteolysis"/>
    <property type="evidence" value="ECO:0007669"/>
    <property type="project" value="InterPro"/>
</dbReference>
<dbReference type="PANTHER" id="PTHR21581">
    <property type="entry name" value="D-ALANYL-D-ALANINE CARBOXYPEPTIDASE"/>
    <property type="match status" value="1"/>
</dbReference>
<feature type="transmembrane region" description="Helical" evidence="2">
    <location>
        <begin position="338"/>
        <end position="358"/>
    </location>
</feature>
<dbReference type="KEGG" id="sxn:IAG42_32280"/>
<proteinExistence type="predicted"/>
<dbReference type="AlphaFoldDB" id="A0A7H1BGG9"/>
<feature type="signal peptide" evidence="3">
    <location>
        <begin position="1"/>
        <end position="34"/>
    </location>
</feature>